<accession>A0A9W8UAA7</accession>
<name>A0A9W8UAA7_9HYPO</name>
<organism evidence="2 3">
    <name type="scientific">Fusarium irregulare</name>
    <dbReference type="NCBI Taxonomy" id="2494466"/>
    <lineage>
        <taxon>Eukaryota</taxon>
        <taxon>Fungi</taxon>
        <taxon>Dikarya</taxon>
        <taxon>Ascomycota</taxon>
        <taxon>Pezizomycotina</taxon>
        <taxon>Sordariomycetes</taxon>
        <taxon>Hypocreomycetidae</taxon>
        <taxon>Hypocreales</taxon>
        <taxon>Nectriaceae</taxon>
        <taxon>Fusarium</taxon>
        <taxon>Fusarium incarnatum-equiseti species complex</taxon>
    </lineage>
</organism>
<sequence length="174" mass="19274">MQTINPAFLMQGASNAPPASNRPSNPSTASRFATTAQQPPSSPSPYRHMSGQGVWMGSVGFTTRFTRDTMGYNRAPPETQPITHESEPLQPLFGRQTPGLSLPEPSREIPQTLPRNRMGGDMTWALGQQQPSQPQTRTIQRLNLPRINTCTGEQRWANQRFYITTGYSQAGTSR</sequence>
<dbReference type="Proteomes" id="UP001152130">
    <property type="component" value="Unassembled WGS sequence"/>
</dbReference>
<proteinExistence type="predicted"/>
<evidence type="ECO:0000313" key="2">
    <source>
        <dbReference type="EMBL" id="KAJ4014037.1"/>
    </source>
</evidence>
<feature type="compositionally biased region" description="Low complexity" evidence="1">
    <location>
        <begin position="13"/>
        <end position="31"/>
    </location>
</feature>
<reference evidence="2" key="1">
    <citation type="submission" date="2022-10" db="EMBL/GenBank/DDBJ databases">
        <title>Fusarium specimens isolated from Avocado Roots.</title>
        <authorList>
            <person name="Stajich J."/>
            <person name="Roper C."/>
            <person name="Heimlech-Rivalta G."/>
        </authorList>
    </citation>
    <scope>NUCLEOTIDE SEQUENCE</scope>
    <source>
        <strain evidence="2">CF00143</strain>
    </source>
</reference>
<feature type="region of interest" description="Disordered" evidence="1">
    <location>
        <begin position="72"/>
        <end position="111"/>
    </location>
</feature>
<dbReference type="EMBL" id="JAPDHF010000008">
    <property type="protein sequence ID" value="KAJ4014037.1"/>
    <property type="molecule type" value="Genomic_DNA"/>
</dbReference>
<protein>
    <submittedName>
        <fullName evidence="2">Uncharacterized protein</fullName>
    </submittedName>
</protein>
<evidence type="ECO:0000256" key="1">
    <source>
        <dbReference type="SAM" id="MobiDB-lite"/>
    </source>
</evidence>
<evidence type="ECO:0000313" key="3">
    <source>
        <dbReference type="Proteomes" id="UP001152130"/>
    </source>
</evidence>
<comment type="caution">
    <text evidence="2">The sequence shown here is derived from an EMBL/GenBank/DDBJ whole genome shotgun (WGS) entry which is preliminary data.</text>
</comment>
<gene>
    <name evidence="2" type="ORF">NW766_006288</name>
</gene>
<feature type="region of interest" description="Disordered" evidence="1">
    <location>
        <begin position="1"/>
        <end position="52"/>
    </location>
</feature>
<dbReference type="AlphaFoldDB" id="A0A9W8UAA7"/>
<keyword evidence="3" id="KW-1185">Reference proteome</keyword>